<evidence type="ECO:0000313" key="10">
    <source>
        <dbReference type="Proteomes" id="UP001231518"/>
    </source>
</evidence>
<name>A0AAD7YEM9_MYTSE</name>
<keyword evidence="4 7" id="KW-1133">Transmembrane helix</keyword>
<gene>
    <name evidence="9" type="ORF">PYW07_013632</name>
</gene>
<sequence>MGDSDANFKPNIKSAANDPVLKQAELTYMKLIEQKNRERVNRLQQISKKNRITGLAIGTGVLSVYLYSIFAVKQETFLDDFNEPVKVQQQ</sequence>
<keyword evidence="6 7" id="KW-0472">Membrane</keyword>
<organism evidence="9 10">
    <name type="scientific">Mythimna separata</name>
    <name type="common">Oriental armyworm</name>
    <name type="synonym">Pseudaletia separata</name>
    <dbReference type="NCBI Taxonomy" id="271217"/>
    <lineage>
        <taxon>Eukaryota</taxon>
        <taxon>Metazoa</taxon>
        <taxon>Ecdysozoa</taxon>
        <taxon>Arthropoda</taxon>
        <taxon>Hexapoda</taxon>
        <taxon>Insecta</taxon>
        <taxon>Pterygota</taxon>
        <taxon>Neoptera</taxon>
        <taxon>Endopterygota</taxon>
        <taxon>Lepidoptera</taxon>
        <taxon>Glossata</taxon>
        <taxon>Ditrysia</taxon>
        <taxon>Noctuoidea</taxon>
        <taxon>Noctuidae</taxon>
        <taxon>Noctuinae</taxon>
        <taxon>Hadenini</taxon>
        <taxon>Mythimna</taxon>
    </lineage>
</organism>
<evidence type="ECO:0000256" key="7">
    <source>
        <dbReference type="RuleBase" id="RU367056"/>
    </source>
</evidence>
<keyword evidence="3 7" id="KW-0812">Transmembrane</keyword>
<comment type="caution">
    <text evidence="9">The sequence shown here is derived from an EMBL/GenBank/DDBJ whole genome shotgun (WGS) entry which is preliminary data.</text>
</comment>
<dbReference type="Pfam" id="PF09813">
    <property type="entry name" value="Coa3_cc"/>
    <property type="match status" value="1"/>
</dbReference>
<dbReference type="PANTHER" id="PTHR15642">
    <property type="entry name" value="CYTOCHROME C OXIDASE ASSEMBLY FACTOR 3, MITOCHONDRIAL"/>
    <property type="match status" value="1"/>
</dbReference>
<evidence type="ECO:0000256" key="3">
    <source>
        <dbReference type="ARBA" id="ARBA00022692"/>
    </source>
</evidence>
<keyword evidence="5 7" id="KW-0496">Mitochondrion</keyword>
<comment type="function">
    <text evidence="7">Required for assembly of cytochrome c oxidase (complex IV).</text>
</comment>
<dbReference type="GO" id="GO:0005743">
    <property type="term" value="C:mitochondrial inner membrane"/>
    <property type="evidence" value="ECO:0007669"/>
    <property type="project" value="UniProtKB-UniRule"/>
</dbReference>
<evidence type="ECO:0000256" key="6">
    <source>
        <dbReference type="ARBA" id="ARBA00023136"/>
    </source>
</evidence>
<evidence type="ECO:0000256" key="5">
    <source>
        <dbReference type="ARBA" id="ARBA00023128"/>
    </source>
</evidence>
<keyword evidence="7" id="KW-0999">Mitochondrion inner membrane</keyword>
<reference evidence="9" key="1">
    <citation type="submission" date="2023-03" db="EMBL/GenBank/DDBJ databases">
        <title>Chromosome-level genomes of two armyworms, Mythimna separata and Mythimna loreyi, provide insights into the biosynthesis and reception of sex pheromones.</title>
        <authorList>
            <person name="Zhao H."/>
        </authorList>
    </citation>
    <scope>NUCLEOTIDE SEQUENCE</scope>
    <source>
        <strain evidence="9">BeijingLab</strain>
        <tissue evidence="9">Pupa</tissue>
    </source>
</reference>
<feature type="domain" description="Cytochrome c oxidase assembly factor 3 mitochondrial coiled-coil" evidence="8">
    <location>
        <begin position="36"/>
        <end position="84"/>
    </location>
</feature>
<accession>A0AAD7YEM9</accession>
<comment type="subcellular location">
    <subcellularLocation>
        <location evidence="1">Mitochondrion membrane</location>
        <topology evidence="1">Single-pass membrane protein</topology>
    </subcellularLocation>
</comment>
<dbReference type="PANTHER" id="PTHR15642:SF3">
    <property type="entry name" value="CYTOCHROME C OXIDASE ASSEMBLY FACTOR 3 HOMOLOG, MITOCHONDRIAL"/>
    <property type="match status" value="1"/>
</dbReference>
<evidence type="ECO:0000259" key="8">
    <source>
        <dbReference type="Pfam" id="PF09813"/>
    </source>
</evidence>
<dbReference type="Proteomes" id="UP001231518">
    <property type="component" value="Chromosome 4"/>
</dbReference>
<dbReference type="EMBL" id="JARGEI010000020">
    <property type="protein sequence ID" value="KAJ8713262.1"/>
    <property type="molecule type" value="Genomic_DNA"/>
</dbReference>
<comment type="similarity">
    <text evidence="2 7">Belongs to the COA3 family.</text>
</comment>
<evidence type="ECO:0000313" key="9">
    <source>
        <dbReference type="EMBL" id="KAJ8713262.1"/>
    </source>
</evidence>
<comment type="subunit">
    <text evidence="7">Component of 250-400 kDa complexes called cytochrome oxidase assembly intermediates or COA complexes.</text>
</comment>
<evidence type="ECO:0000256" key="1">
    <source>
        <dbReference type="ARBA" id="ARBA00004304"/>
    </source>
</evidence>
<proteinExistence type="inferred from homology"/>
<dbReference type="GO" id="GO:0033617">
    <property type="term" value="P:mitochondrial respiratory chain complex IV assembly"/>
    <property type="evidence" value="ECO:0007669"/>
    <property type="project" value="UniProtKB-UniRule"/>
</dbReference>
<protein>
    <recommendedName>
        <fullName evidence="7">Cytochrome c oxidase assembly factor 3</fullName>
    </recommendedName>
</protein>
<keyword evidence="10" id="KW-1185">Reference proteome</keyword>
<evidence type="ECO:0000256" key="4">
    <source>
        <dbReference type="ARBA" id="ARBA00022989"/>
    </source>
</evidence>
<feature type="transmembrane region" description="Helical" evidence="7">
    <location>
        <begin position="52"/>
        <end position="72"/>
    </location>
</feature>
<dbReference type="AlphaFoldDB" id="A0AAD7YEM9"/>
<evidence type="ECO:0000256" key="2">
    <source>
        <dbReference type="ARBA" id="ARBA00007035"/>
    </source>
</evidence>
<dbReference type="InterPro" id="IPR018628">
    <property type="entry name" value="Coa3_CC"/>
</dbReference>
<dbReference type="InterPro" id="IPR041752">
    <property type="entry name" value="Coa3"/>
</dbReference>